<evidence type="ECO:0000259" key="8">
    <source>
        <dbReference type="Pfam" id="PF00501"/>
    </source>
</evidence>
<dbReference type="InterPro" id="IPR044507">
    <property type="entry name" value="DltA-like"/>
</dbReference>
<dbReference type="InterPro" id="IPR042099">
    <property type="entry name" value="ANL_N_sf"/>
</dbReference>
<keyword evidence="4 7" id="KW-0067">ATP-binding</keyword>
<dbReference type="SUPFAM" id="SSF56801">
    <property type="entry name" value="Acetyl-CoA synthetase-like"/>
    <property type="match status" value="1"/>
</dbReference>
<evidence type="ECO:0000256" key="6">
    <source>
        <dbReference type="ARBA" id="ARBA00061336"/>
    </source>
</evidence>
<dbReference type="NCBIfam" id="TIGR01733">
    <property type="entry name" value="AA-adenyl-dom"/>
    <property type="match status" value="1"/>
</dbReference>
<dbReference type="InterPro" id="IPR045851">
    <property type="entry name" value="AMP-bd_C_sf"/>
</dbReference>
<dbReference type="NCBIfam" id="NF003417">
    <property type="entry name" value="PRK04813.1"/>
    <property type="match status" value="1"/>
</dbReference>
<dbReference type="EMBL" id="JQCA01000153">
    <property type="protein sequence ID" value="KRN98450.1"/>
    <property type="molecule type" value="Genomic_DNA"/>
</dbReference>
<dbReference type="HAMAP" id="MF_00593">
    <property type="entry name" value="DltA"/>
    <property type="match status" value="1"/>
</dbReference>
<dbReference type="FunFam" id="3.30.300.30:FF:000012">
    <property type="entry name" value="D-alanine--D-alanyl carrier protein ligase"/>
    <property type="match status" value="1"/>
</dbReference>
<evidence type="ECO:0000256" key="4">
    <source>
        <dbReference type="ARBA" id="ARBA00022840"/>
    </source>
</evidence>
<dbReference type="OrthoDB" id="9765680at2"/>
<dbReference type="PATRIC" id="fig|616990.3.peg.937"/>
<dbReference type="InterPro" id="IPR020845">
    <property type="entry name" value="AMP-binding_CS"/>
</dbReference>
<dbReference type="InterPro" id="IPR010072">
    <property type="entry name" value="DltA"/>
</dbReference>
<feature type="binding site" evidence="7">
    <location>
        <position position="502"/>
    </location>
    <ligand>
        <name>D-alanine</name>
        <dbReference type="ChEBI" id="CHEBI:57416"/>
    </ligand>
</feature>
<dbReference type="STRING" id="616990.IV54_GL000861"/>
<dbReference type="InterPro" id="IPR010071">
    <property type="entry name" value="AA_adenyl_dom"/>
</dbReference>
<dbReference type="GO" id="GO:0005737">
    <property type="term" value="C:cytoplasm"/>
    <property type="evidence" value="ECO:0007669"/>
    <property type="project" value="UniProtKB-SubCell"/>
</dbReference>
<gene>
    <name evidence="7" type="primary">dltA</name>
    <name evidence="9" type="ORF">IV54_GL000861</name>
</gene>
<comment type="function">
    <text evidence="5 7">Catalyzes the first step in the D-alanylation of lipoteichoic acid (LTA), the activation of D-alanine and its transfer onto the D-alanyl carrier protein (Dcp) DltC. In an ATP-dependent two-step reaction, forms a high energy D-alanyl-AMP intermediate, followed by transfer of the D-alanyl residue as a thiol ester to the phosphopantheinyl prosthetic group of the Dcp. D-alanylation of LTA plays an important role in modulating the properties of the cell wall in Gram-positive bacteria, influencing the net charge of the cell wall.</text>
</comment>
<feature type="binding site" evidence="7">
    <location>
        <begin position="158"/>
        <end position="159"/>
    </location>
    <ligand>
        <name>ATP</name>
        <dbReference type="ChEBI" id="CHEBI:30616"/>
    </ligand>
</feature>
<comment type="similarity">
    <text evidence="6 7">Belongs to the ATP-dependent AMP-binding enzyme family. DltA subfamily.</text>
</comment>
<comment type="catalytic activity">
    <reaction evidence="7">
        <text>holo-[D-alanyl-carrier protein] + D-alanine + ATP = D-alanyl-[D-alanyl-carrier protein] + AMP + diphosphate</text>
        <dbReference type="Rhea" id="RHEA:55132"/>
        <dbReference type="Rhea" id="RHEA-COMP:14102"/>
        <dbReference type="Rhea" id="RHEA-COMP:14103"/>
        <dbReference type="ChEBI" id="CHEBI:30616"/>
        <dbReference type="ChEBI" id="CHEBI:33019"/>
        <dbReference type="ChEBI" id="CHEBI:57416"/>
        <dbReference type="ChEBI" id="CHEBI:64479"/>
        <dbReference type="ChEBI" id="CHEBI:138620"/>
        <dbReference type="ChEBI" id="CHEBI:456215"/>
        <dbReference type="EC" id="6.2.1.54"/>
    </reaction>
</comment>
<dbReference type="PROSITE" id="PS00455">
    <property type="entry name" value="AMP_BINDING"/>
    <property type="match status" value="1"/>
</dbReference>
<keyword evidence="3 7" id="KW-0547">Nucleotide-binding</keyword>
<feature type="binding site" evidence="7">
    <location>
        <position position="308"/>
    </location>
    <ligand>
        <name>D-alanine</name>
        <dbReference type="ChEBI" id="CHEBI:57416"/>
    </ligand>
</feature>
<feature type="binding site" evidence="7">
    <location>
        <position position="502"/>
    </location>
    <ligand>
        <name>ATP</name>
        <dbReference type="ChEBI" id="CHEBI:30616"/>
    </ligand>
</feature>
<dbReference type="GO" id="GO:0005524">
    <property type="term" value="F:ATP binding"/>
    <property type="evidence" value="ECO:0007669"/>
    <property type="project" value="UniProtKB-KW"/>
</dbReference>
<evidence type="ECO:0000313" key="9">
    <source>
        <dbReference type="EMBL" id="KRN98450.1"/>
    </source>
</evidence>
<protein>
    <recommendedName>
        <fullName evidence="7">D-alanine--D-alanyl carrier protein ligase</fullName>
        <shortName evidence="7">DCL</shortName>
        <ecNumber evidence="7">6.2.1.54</ecNumber>
    </recommendedName>
    <alternativeName>
        <fullName evidence="7">D-alanine--poly(phosphoribitol) ligase subunit 1</fullName>
    </alternativeName>
    <alternativeName>
        <fullName evidence="7">D-alanine-activating enzyme</fullName>
        <shortName evidence="7">DAE</shortName>
    </alternativeName>
</protein>
<dbReference type="GO" id="GO:0070395">
    <property type="term" value="P:lipoteichoic acid biosynthetic process"/>
    <property type="evidence" value="ECO:0007669"/>
    <property type="project" value="UniProtKB-UniRule"/>
</dbReference>
<evidence type="ECO:0000313" key="10">
    <source>
        <dbReference type="Proteomes" id="UP000051906"/>
    </source>
</evidence>
<feature type="binding site" evidence="7">
    <location>
        <begin position="299"/>
        <end position="304"/>
    </location>
    <ligand>
        <name>ATP</name>
        <dbReference type="ChEBI" id="CHEBI:30616"/>
    </ligand>
</feature>
<evidence type="ECO:0000256" key="1">
    <source>
        <dbReference type="ARBA" id="ARBA00022490"/>
    </source>
</evidence>
<reference evidence="9 10" key="1">
    <citation type="journal article" date="2015" name="Genome Announc.">
        <title>Expanding the biotechnology potential of lactobacilli through comparative genomics of 213 strains and associated genera.</title>
        <authorList>
            <person name="Sun Z."/>
            <person name="Harris H.M."/>
            <person name="McCann A."/>
            <person name="Guo C."/>
            <person name="Argimon S."/>
            <person name="Zhang W."/>
            <person name="Yang X."/>
            <person name="Jeffery I.B."/>
            <person name="Cooney J.C."/>
            <person name="Kagawa T.F."/>
            <person name="Liu W."/>
            <person name="Song Y."/>
            <person name="Salvetti E."/>
            <person name="Wrobel A."/>
            <person name="Rasinkangas P."/>
            <person name="Parkhill J."/>
            <person name="Rea M.C."/>
            <person name="O'Sullivan O."/>
            <person name="Ritari J."/>
            <person name="Douillard F.P."/>
            <person name="Paul Ross R."/>
            <person name="Yang R."/>
            <person name="Briner A.E."/>
            <person name="Felis G.E."/>
            <person name="de Vos W.M."/>
            <person name="Barrangou R."/>
            <person name="Klaenhammer T.R."/>
            <person name="Caufield P.W."/>
            <person name="Cui Y."/>
            <person name="Zhang H."/>
            <person name="O'Toole P.W."/>
        </authorList>
    </citation>
    <scope>NUCLEOTIDE SEQUENCE [LARGE SCALE GENOMIC DNA]</scope>
    <source>
        <strain evidence="9 10">DSM 22467</strain>
    </source>
</reference>
<dbReference type="CDD" id="cd05945">
    <property type="entry name" value="DltA"/>
    <property type="match status" value="1"/>
</dbReference>
<evidence type="ECO:0000256" key="7">
    <source>
        <dbReference type="HAMAP-Rule" id="MF_00593"/>
    </source>
</evidence>
<evidence type="ECO:0000256" key="3">
    <source>
        <dbReference type="ARBA" id="ARBA00022741"/>
    </source>
</evidence>
<dbReference type="PANTHER" id="PTHR45398:SF1">
    <property type="entry name" value="ENZYME, PUTATIVE (JCVI)-RELATED"/>
    <property type="match status" value="1"/>
</dbReference>
<keyword evidence="10" id="KW-1185">Reference proteome</keyword>
<feature type="domain" description="AMP-dependent synthetase/ligase" evidence="8">
    <location>
        <begin position="18"/>
        <end position="367"/>
    </location>
</feature>
<dbReference type="RefSeq" id="WP_057879159.1">
    <property type="nucleotide sequence ID" value="NZ_JQCA01000153.1"/>
</dbReference>
<accession>A0A0R2L9H8</accession>
<comment type="pathway">
    <text evidence="7">Cell wall biogenesis; lipoteichoic acid biosynthesis.</text>
</comment>
<feature type="binding site" evidence="7">
    <location>
        <position position="390"/>
    </location>
    <ligand>
        <name>ATP</name>
        <dbReference type="ChEBI" id="CHEBI:30616"/>
    </ligand>
</feature>
<feature type="binding site" evidence="7">
    <location>
        <position position="204"/>
    </location>
    <ligand>
        <name>D-alanine</name>
        <dbReference type="ChEBI" id="CHEBI:57416"/>
    </ligand>
</feature>
<dbReference type="UniPathway" id="UPA00556"/>
<proteinExistence type="inferred from homology"/>
<keyword evidence="2 7" id="KW-0436">Ligase</keyword>
<dbReference type="GO" id="GO:0047473">
    <property type="term" value="F:D-alanine [D-alanyl carrier protein] ligase activity"/>
    <property type="evidence" value="ECO:0007669"/>
    <property type="project" value="UniProtKB-UniRule"/>
</dbReference>
<sequence>MEILSNTKNSRPTIDHFGQVDPNRIAYDYLGQTNTYGELKSRSDALAAHLDAMQLPAKAPILVYGGQTFNMLATFLGIVKSGHAYAPIDTHSPLERVTTINEIAQPAAAIAVEALPTTLGSTPVITPDALETIFSGSVVDYQVDHAVSGDDNYYIIFTSGTTGKPKGVQISHTNLLSYVNWMLSTDFALPDAPRTLSQAPYSFDLSVMDWGPTLAAGGTLVALPKQVTDNFRQLFETLPTMDLNVWVSTPSFMDICLLEPTFDAEHYPHLSRFLFCGEELTHGTAQTLLDRFPSARIFNTYGPTETTVAVTQVEITAELLADNPRLPIGYAKPDTTITVVDDELNPVPAGTEGELLISGPSMSKGYLNNPEKTAKAFVTSQGHEVYRSGDLGVQLTNGLIMYRGRTDFQIKLHGYRIELEEVNHYLTQEDHIQVGVAVPRYDRNHKVSQLIAWIVPSSSDFANELALTKAIKENLQGGDMMEYMIPQRFVYKESLPMTPNGKVDIKSIIAEVNQ</sequence>
<dbReference type="PANTHER" id="PTHR45398">
    <property type="match status" value="1"/>
</dbReference>
<evidence type="ECO:0000256" key="2">
    <source>
        <dbReference type="ARBA" id="ARBA00022598"/>
    </source>
</evidence>
<dbReference type="AlphaFoldDB" id="A0A0R2L9H8"/>
<keyword evidence="1 7" id="KW-0963">Cytoplasm</keyword>
<comment type="caution">
    <text evidence="9">The sequence shown here is derived from an EMBL/GenBank/DDBJ whole genome shotgun (WGS) entry which is preliminary data.</text>
</comment>
<dbReference type="Gene3D" id="3.30.300.30">
    <property type="match status" value="1"/>
</dbReference>
<name>A0A0R2L9H8_9LACO</name>
<organism evidence="9 10">
    <name type="scientific">Levilactobacillus paucivorans</name>
    <dbReference type="NCBI Taxonomy" id="616990"/>
    <lineage>
        <taxon>Bacteria</taxon>
        <taxon>Bacillati</taxon>
        <taxon>Bacillota</taxon>
        <taxon>Bacilli</taxon>
        <taxon>Lactobacillales</taxon>
        <taxon>Lactobacillaceae</taxon>
        <taxon>Levilactobacillus</taxon>
    </lineage>
</organism>
<dbReference type="NCBIfam" id="TIGR01734">
    <property type="entry name" value="D-ala-DACP-lig"/>
    <property type="match status" value="1"/>
</dbReference>
<dbReference type="Gene3D" id="3.40.50.12780">
    <property type="entry name" value="N-terminal domain of ligase-like"/>
    <property type="match status" value="1"/>
</dbReference>
<dbReference type="Proteomes" id="UP000051906">
    <property type="component" value="Unassembled WGS sequence"/>
</dbReference>
<dbReference type="InterPro" id="IPR000873">
    <property type="entry name" value="AMP-dep_synth/lig_dom"/>
</dbReference>
<comment type="subcellular location">
    <subcellularLocation>
        <location evidence="7">Cytoplasm</location>
    </subcellularLocation>
</comment>
<dbReference type="Pfam" id="PF00501">
    <property type="entry name" value="AMP-binding"/>
    <property type="match status" value="1"/>
</dbReference>
<feature type="binding site" evidence="7">
    <location>
        <begin position="402"/>
        <end position="405"/>
    </location>
    <ligand>
        <name>ATP</name>
        <dbReference type="ChEBI" id="CHEBI:30616"/>
    </ligand>
</feature>
<evidence type="ECO:0000256" key="5">
    <source>
        <dbReference type="ARBA" id="ARBA00054605"/>
    </source>
</evidence>
<dbReference type="EC" id="6.2.1.54" evidence="7"/>